<sequence length="70" mass="8075">MMKRDNNAAVVIVVVVNKDLSKFVKAGGTLCEASRPTLSWFHRKKTLQWSLLNLVLCEDKEEQTKLEDLW</sequence>
<comment type="caution">
    <text evidence="1">The sequence shown here is derived from an EMBL/GenBank/DDBJ whole genome shotgun (WGS) entry which is preliminary data.</text>
</comment>
<accession>A0AAP0EX81</accession>
<evidence type="ECO:0000313" key="1">
    <source>
        <dbReference type="EMBL" id="KAK9100751.1"/>
    </source>
</evidence>
<name>A0AAP0EX81_9MAGN</name>
<keyword evidence="2" id="KW-1185">Reference proteome</keyword>
<reference evidence="1 2" key="1">
    <citation type="submission" date="2024-01" db="EMBL/GenBank/DDBJ databases">
        <title>Genome assemblies of Stephania.</title>
        <authorList>
            <person name="Yang L."/>
        </authorList>
    </citation>
    <scope>NUCLEOTIDE SEQUENCE [LARGE SCALE GENOMIC DNA]</scope>
    <source>
        <strain evidence="1">JXDWG</strain>
        <tissue evidence="1">Leaf</tissue>
    </source>
</reference>
<gene>
    <name evidence="1" type="ORF">Scep_024181</name>
</gene>
<dbReference type="EMBL" id="JBBNAG010000010">
    <property type="protein sequence ID" value="KAK9100751.1"/>
    <property type="molecule type" value="Genomic_DNA"/>
</dbReference>
<evidence type="ECO:0000313" key="2">
    <source>
        <dbReference type="Proteomes" id="UP001419268"/>
    </source>
</evidence>
<protein>
    <submittedName>
        <fullName evidence="1">Uncharacterized protein</fullName>
    </submittedName>
</protein>
<dbReference type="Proteomes" id="UP001419268">
    <property type="component" value="Unassembled WGS sequence"/>
</dbReference>
<organism evidence="1 2">
    <name type="scientific">Stephania cephalantha</name>
    <dbReference type="NCBI Taxonomy" id="152367"/>
    <lineage>
        <taxon>Eukaryota</taxon>
        <taxon>Viridiplantae</taxon>
        <taxon>Streptophyta</taxon>
        <taxon>Embryophyta</taxon>
        <taxon>Tracheophyta</taxon>
        <taxon>Spermatophyta</taxon>
        <taxon>Magnoliopsida</taxon>
        <taxon>Ranunculales</taxon>
        <taxon>Menispermaceae</taxon>
        <taxon>Menispermoideae</taxon>
        <taxon>Cissampelideae</taxon>
        <taxon>Stephania</taxon>
    </lineage>
</organism>
<proteinExistence type="predicted"/>
<dbReference type="AlphaFoldDB" id="A0AAP0EX81"/>